<sequence>MGVASVPSSARSRSVRRRRRTTVWRMQTRAARGVRCTAAAYAGSTDNKISPTGDMSMLVLILGLVIFLGTHSIRLVAGDWRAARIAALGEQRWKGMYALASVAGFALIVWGYGLARADMASLWFPPVGIRHLTGLLTAIAFVLLVAAYVPGTRIKALVGHPMLAGVMVWAGAHLLANGTLHAELLFAAFFVWAFVDFIASRARDRRDGVRYPAGSLVRDGIAIVVGLVAWALFAFVLHGWLIGVRPFA</sequence>
<feature type="domain" description="NnrU" evidence="6">
    <location>
        <begin position="59"/>
        <end position="246"/>
    </location>
</feature>
<evidence type="ECO:0000256" key="1">
    <source>
        <dbReference type="ARBA" id="ARBA00004141"/>
    </source>
</evidence>
<dbReference type="Proteomes" id="UP000004682">
    <property type="component" value="Unassembled WGS sequence"/>
</dbReference>
<feature type="transmembrane region" description="Helical" evidence="5">
    <location>
        <begin position="220"/>
        <end position="242"/>
    </location>
</feature>
<accession>A0ABN0G4E5</accession>
<name>A0ABN0G4E5_9BURK</name>
<gene>
    <name evidence="7" type="ORF">A33K_16752</name>
</gene>
<dbReference type="EMBL" id="JH692064">
    <property type="protein sequence ID" value="EIP87148.1"/>
    <property type="molecule type" value="Genomic_DNA"/>
</dbReference>
<feature type="transmembrane region" description="Helical" evidence="5">
    <location>
        <begin position="156"/>
        <end position="176"/>
    </location>
</feature>
<protein>
    <submittedName>
        <fullName evidence="7">NnrU family protein, required for expression of nitric oxide and nitrite reductases (Nir and Nor)</fullName>
    </submittedName>
</protein>
<keyword evidence="3 5" id="KW-1133">Transmembrane helix</keyword>
<evidence type="ECO:0000256" key="4">
    <source>
        <dbReference type="ARBA" id="ARBA00023136"/>
    </source>
</evidence>
<proteinExistence type="predicted"/>
<dbReference type="InterPro" id="IPR009915">
    <property type="entry name" value="NnrU_dom"/>
</dbReference>
<keyword evidence="2 5" id="KW-0812">Transmembrane</keyword>
<comment type="subcellular location">
    <subcellularLocation>
        <location evidence="1">Membrane</location>
        <topology evidence="1">Multi-pass membrane protein</topology>
    </subcellularLocation>
</comment>
<evidence type="ECO:0000256" key="5">
    <source>
        <dbReference type="SAM" id="Phobius"/>
    </source>
</evidence>
<feature type="transmembrane region" description="Helical" evidence="5">
    <location>
        <begin position="182"/>
        <end position="199"/>
    </location>
</feature>
<organism evidence="7 8">
    <name type="scientific">Burkholderia humptydooensis MSMB43</name>
    <dbReference type="NCBI Taxonomy" id="441157"/>
    <lineage>
        <taxon>Bacteria</taxon>
        <taxon>Pseudomonadati</taxon>
        <taxon>Pseudomonadota</taxon>
        <taxon>Betaproteobacteria</taxon>
        <taxon>Burkholderiales</taxon>
        <taxon>Burkholderiaceae</taxon>
        <taxon>Burkholderia</taxon>
        <taxon>pseudomallei group</taxon>
    </lineage>
</organism>
<feature type="transmembrane region" description="Helical" evidence="5">
    <location>
        <begin position="127"/>
        <end position="149"/>
    </location>
</feature>
<evidence type="ECO:0000256" key="2">
    <source>
        <dbReference type="ARBA" id="ARBA00022692"/>
    </source>
</evidence>
<evidence type="ECO:0000313" key="7">
    <source>
        <dbReference type="EMBL" id="EIP87148.1"/>
    </source>
</evidence>
<keyword evidence="8" id="KW-1185">Reference proteome</keyword>
<evidence type="ECO:0000313" key="8">
    <source>
        <dbReference type="Proteomes" id="UP000004682"/>
    </source>
</evidence>
<feature type="transmembrane region" description="Helical" evidence="5">
    <location>
        <begin position="55"/>
        <end position="77"/>
    </location>
</feature>
<feature type="transmembrane region" description="Helical" evidence="5">
    <location>
        <begin position="97"/>
        <end position="115"/>
    </location>
</feature>
<keyword evidence="4 5" id="KW-0472">Membrane</keyword>
<reference evidence="8" key="1">
    <citation type="journal article" date="2012" name="J. Bacteriol.">
        <title>Revised Genome Sequence of Burkholderia thailandensis MSMB43 with Improved Annotation.</title>
        <authorList>
            <person name="Zhuo Y."/>
            <person name="Liu L."/>
            <person name="Wang Q."/>
            <person name="Liu X."/>
            <person name="Ren B."/>
            <person name="Liu M."/>
            <person name="Ni P."/>
            <person name="Cheng Y.Q."/>
            <person name="Zhang L."/>
        </authorList>
    </citation>
    <scope>NUCLEOTIDE SEQUENCE [LARGE SCALE GENOMIC DNA]</scope>
    <source>
        <strain evidence="8">MSMB43</strain>
    </source>
</reference>
<evidence type="ECO:0000256" key="3">
    <source>
        <dbReference type="ARBA" id="ARBA00022989"/>
    </source>
</evidence>
<evidence type="ECO:0000259" key="6">
    <source>
        <dbReference type="Pfam" id="PF07298"/>
    </source>
</evidence>
<dbReference type="Pfam" id="PF07298">
    <property type="entry name" value="NnrU"/>
    <property type="match status" value="1"/>
</dbReference>